<evidence type="ECO:0000256" key="1">
    <source>
        <dbReference type="SAM" id="SignalP"/>
    </source>
</evidence>
<feature type="signal peptide" evidence="1">
    <location>
        <begin position="1"/>
        <end position="20"/>
    </location>
</feature>
<name>A0A7Y9XKD9_9GAMM</name>
<reference evidence="2 3" key="1">
    <citation type="submission" date="2020-07" db="EMBL/GenBank/DDBJ databases">
        <title>Genomic analyses of the natural microbiome of Caenorhabditis elegans.</title>
        <authorList>
            <person name="Samuel B."/>
        </authorList>
    </citation>
    <scope>NUCLEOTIDE SEQUENCE [LARGE SCALE GENOMIC DNA]</scope>
    <source>
        <strain evidence="2 3">BIGb0408</strain>
    </source>
</reference>
<dbReference type="EMBL" id="JACBYV010000001">
    <property type="protein sequence ID" value="NYH73005.1"/>
    <property type="molecule type" value="Genomic_DNA"/>
</dbReference>
<accession>A0A7Y9XKD9</accession>
<dbReference type="Proteomes" id="UP000578688">
    <property type="component" value="Unassembled WGS sequence"/>
</dbReference>
<keyword evidence="1" id="KW-0732">Signal</keyword>
<dbReference type="AlphaFoldDB" id="A0A7Y9XKD9"/>
<gene>
    <name evidence="2" type="ORF">FHR27_001615</name>
</gene>
<dbReference type="RefSeq" id="WP_257026856.1">
    <property type="nucleotide sequence ID" value="NZ_JACBYV010000001.1"/>
</dbReference>
<proteinExistence type="predicted"/>
<sequence length="122" mass="12720">MKISKLFGSIALAASMVAGAHAGTSVTIKVKNSTTADAQFTYEYFSGSVSPAPGSILPSGTSTFILTSGADTVSGMRFVYTSGSKQCRFAASHTVDPRTRVPTFNKTGTSIGTHDHYSLFAV</sequence>
<feature type="chain" id="PRO_5030611846" description="Azurin" evidence="1">
    <location>
        <begin position="21"/>
        <end position="122"/>
    </location>
</feature>
<comment type="caution">
    <text evidence="2">The sequence shown here is derived from an EMBL/GenBank/DDBJ whole genome shotgun (WGS) entry which is preliminary data.</text>
</comment>
<evidence type="ECO:0000313" key="2">
    <source>
        <dbReference type="EMBL" id="NYH73005.1"/>
    </source>
</evidence>
<evidence type="ECO:0008006" key="4">
    <source>
        <dbReference type="Google" id="ProtNLM"/>
    </source>
</evidence>
<organism evidence="2 3">
    <name type="scientific">Phytopseudomonas flavescens</name>
    <dbReference type="NCBI Taxonomy" id="29435"/>
    <lineage>
        <taxon>Bacteria</taxon>
        <taxon>Pseudomonadati</taxon>
        <taxon>Pseudomonadota</taxon>
        <taxon>Gammaproteobacteria</taxon>
        <taxon>Pseudomonadales</taxon>
        <taxon>Pseudomonadaceae</taxon>
        <taxon>Phytopseudomonas</taxon>
    </lineage>
</organism>
<evidence type="ECO:0000313" key="3">
    <source>
        <dbReference type="Proteomes" id="UP000578688"/>
    </source>
</evidence>
<keyword evidence="3" id="KW-1185">Reference proteome</keyword>
<protein>
    <recommendedName>
        <fullName evidence="4">Azurin</fullName>
    </recommendedName>
</protein>